<proteinExistence type="predicted"/>
<dbReference type="AlphaFoldDB" id="A0A347UHM4"/>
<accession>A0A347UHM4</accession>
<dbReference type="Proteomes" id="UP000261704">
    <property type="component" value="Chromosome"/>
</dbReference>
<dbReference type="InterPro" id="IPR011644">
    <property type="entry name" value="Heme_NO-bd"/>
</dbReference>
<dbReference type="EMBL" id="CP032125">
    <property type="protein sequence ID" value="AXX98352.1"/>
    <property type="molecule type" value="Genomic_DNA"/>
</dbReference>
<dbReference type="SUPFAM" id="SSF111126">
    <property type="entry name" value="Ligand-binding domain in the NO signalling and Golgi transport"/>
    <property type="match status" value="1"/>
</dbReference>
<evidence type="ECO:0000259" key="1">
    <source>
        <dbReference type="Pfam" id="PF07700"/>
    </source>
</evidence>
<name>A0A347UHM4_9RHOB</name>
<dbReference type="InterPro" id="IPR038158">
    <property type="entry name" value="H-NOX_domain_sf"/>
</dbReference>
<organism evidence="2 3">
    <name type="scientific">Profundibacter amoris</name>
    <dbReference type="NCBI Taxonomy" id="2171755"/>
    <lineage>
        <taxon>Bacteria</taxon>
        <taxon>Pseudomonadati</taxon>
        <taxon>Pseudomonadota</taxon>
        <taxon>Alphaproteobacteria</taxon>
        <taxon>Rhodobacterales</taxon>
        <taxon>Paracoccaceae</taxon>
        <taxon>Profundibacter</taxon>
    </lineage>
</organism>
<dbReference type="InterPro" id="IPR024096">
    <property type="entry name" value="NO_sig/Golgi_transp_ligand-bd"/>
</dbReference>
<protein>
    <submittedName>
        <fullName evidence="2">Heme NO-binding protein</fullName>
    </submittedName>
</protein>
<gene>
    <name evidence="2" type="ORF">BAR1_10700</name>
</gene>
<sequence length="197" mass="22090">MHGLINRSLECFLRDTYGSTVWLDVVSRANLPFDRFEAMLDYDDRLTYAVLMAASDRLSKPRETLLEDLGTYLVSNPNNESLRRLLRFGGDTYIEFLHSLDDLNGRAKLALSELELPRMTLHGGRDGNDFRLVCKGPPRGFGRVMRGVLRAMADDYGALVLLKDIDGETGCEEIAITLVQSRFSDGRDFRLAGPVGV</sequence>
<evidence type="ECO:0000313" key="2">
    <source>
        <dbReference type="EMBL" id="AXX98352.1"/>
    </source>
</evidence>
<feature type="domain" description="Heme NO-binding" evidence="1">
    <location>
        <begin position="2"/>
        <end position="157"/>
    </location>
</feature>
<dbReference type="PANTHER" id="PTHR45655">
    <property type="entry name" value="GUANYLATE CYCLASE SOLUBLE SUBUNIT BETA-2"/>
    <property type="match status" value="1"/>
</dbReference>
<dbReference type="RefSeq" id="WP_118943008.1">
    <property type="nucleotide sequence ID" value="NZ_CP032125.1"/>
</dbReference>
<dbReference type="GO" id="GO:0020037">
    <property type="term" value="F:heme binding"/>
    <property type="evidence" value="ECO:0007669"/>
    <property type="project" value="InterPro"/>
</dbReference>
<evidence type="ECO:0000313" key="3">
    <source>
        <dbReference type="Proteomes" id="UP000261704"/>
    </source>
</evidence>
<dbReference type="OrthoDB" id="981203at2"/>
<dbReference type="KEGG" id="pamo:BAR1_10700"/>
<dbReference type="Pfam" id="PF07700">
    <property type="entry name" value="HNOB"/>
    <property type="match status" value="1"/>
</dbReference>
<dbReference type="PANTHER" id="PTHR45655:SF13">
    <property type="entry name" value="SOLUBLE GUANYLATE CYCLASE GCY-32-RELATED"/>
    <property type="match status" value="1"/>
</dbReference>
<dbReference type="Gene3D" id="3.90.1520.10">
    <property type="entry name" value="H-NOX domain"/>
    <property type="match status" value="1"/>
</dbReference>
<reference evidence="2 3" key="1">
    <citation type="submission" date="2018-09" db="EMBL/GenBank/DDBJ databases">
        <title>Profundibacter amoris BAR1 gen. nov., sp. nov., a new member of the Roseobacter clade isolated at Lokis Castle Vent Field on the Arctic Mid-Oceanic Ridge.</title>
        <authorList>
            <person name="Le Moine Bauer S."/>
            <person name="Sjoeberg A.G."/>
            <person name="L'Haridon S."/>
            <person name="Stokke R."/>
            <person name="Roalkvam I."/>
            <person name="Steen I.H."/>
            <person name="Dahle H."/>
        </authorList>
    </citation>
    <scope>NUCLEOTIDE SEQUENCE [LARGE SCALE GENOMIC DNA]</scope>
    <source>
        <strain evidence="2 3">BAR1</strain>
    </source>
</reference>
<keyword evidence="3" id="KW-1185">Reference proteome</keyword>